<keyword evidence="2" id="KW-0472">Membrane</keyword>
<feature type="region of interest" description="Disordered" evidence="1">
    <location>
        <begin position="129"/>
        <end position="157"/>
    </location>
</feature>
<dbReference type="EMBL" id="QAAD01000026">
    <property type="protein sequence ID" value="PTN05597.1"/>
    <property type="molecule type" value="Genomic_DNA"/>
</dbReference>
<reference evidence="3 4" key="1">
    <citation type="submission" date="2018-04" db="EMBL/GenBank/DDBJ databases">
        <title>Genomic Encyclopedia of Archaeal and Bacterial Type Strains, Phase II (KMG-II): from individual species to whole genera.</title>
        <authorList>
            <person name="Goeker M."/>
        </authorList>
    </citation>
    <scope>NUCLEOTIDE SEQUENCE [LARGE SCALE GENOMIC DNA]</scope>
    <source>
        <strain evidence="3 4">DSM 28823</strain>
    </source>
</reference>
<proteinExistence type="predicted"/>
<evidence type="ECO:0000256" key="2">
    <source>
        <dbReference type="SAM" id="Phobius"/>
    </source>
</evidence>
<organism evidence="3 4">
    <name type="scientific">Mangrovibacterium marinum</name>
    <dbReference type="NCBI Taxonomy" id="1639118"/>
    <lineage>
        <taxon>Bacteria</taxon>
        <taxon>Pseudomonadati</taxon>
        <taxon>Bacteroidota</taxon>
        <taxon>Bacteroidia</taxon>
        <taxon>Marinilabiliales</taxon>
        <taxon>Prolixibacteraceae</taxon>
        <taxon>Mangrovibacterium</taxon>
    </lineage>
</organism>
<evidence type="ECO:0000313" key="3">
    <source>
        <dbReference type="EMBL" id="PTN05597.1"/>
    </source>
</evidence>
<gene>
    <name evidence="3" type="ORF">C8N47_12616</name>
</gene>
<name>A0A2T5BXP2_9BACT</name>
<evidence type="ECO:0000256" key="1">
    <source>
        <dbReference type="SAM" id="MobiDB-lite"/>
    </source>
</evidence>
<sequence>MLPLSPCGPDSPNKDKYFDKHSLPCHLSCFADRIRTFTYAFRNFNVFCVRGFQKSLFLGKFLIANMKVVILTSSIFYLLGLKMSQNIDTNAKSQPDANPVQVKQEQTINNKQEAEKQNIEKSLIINPQESLKSPAPDSNAANPIIRQRTNHLMEKMD</sequence>
<keyword evidence="2" id="KW-1133">Transmembrane helix</keyword>
<dbReference type="AlphaFoldDB" id="A0A2T5BXP2"/>
<feature type="transmembrane region" description="Helical" evidence="2">
    <location>
        <begin position="61"/>
        <end position="79"/>
    </location>
</feature>
<evidence type="ECO:0000313" key="4">
    <source>
        <dbReference type="Proteomes" id="UP000243525"/>
    </source>
</evidence>
<dbReference type="Proteomes" id="UP000243525">
    <property type="component" value="Unassembled WGS sequence"/>
</dbReference>
<keyword evidence="4" id="KW-1185">Reference proteome</keyword>
<keyword evidence="2" id="KW-0812">Transmembrane</keyword>
<comment type="caution">
    <text evidence="3">The sequence shown here is derived from an EMBL/GenBank/DDBJ whole genome shotgun (WGS) entry which is preliminary data.</text>
</comment>
<protein>
    <submittedName>
        <fullName evidence="3">Uncharacterized protein</fullName>
    </submittedName>
</protein>
<accession>A0A2T5BXP2</accession>